<comment type="catalytic activity">
    <reaction evidence="12">
        <text>DNA(n) + a 2'-deoxyribonucleoside 5'-triphosphate = DNA(n+1) + diphosphate</text>
        <dbReference type="Rhea" id="RHEA:22508"/>
        <dbReference type="Rhea" id="RHEA-COMP:17339"/>
        <dbReference type="Rhea" id="RHEA-COMP:17340"/>
        <dbReference type="ChEBI" id="CHEBI:33019"/>
        <dbReference type="ChEBI" id="CHEBI:61560"/>
        <dbReference type="ChEBI" id="CHEBI:173112"/>
        <dbReference type="EC" id="2.7.7.7"/>
    </reaction>
</comment>
<keyword evidence="7" id="KW-0863">Zinc-finger</keyword>
<feature type="region of interest" description="Disordered" evidence="13">
    <location>
        <begin position="54"/>
        <end position="143"/>
    </location>
</feature>
<dbReference type="GO" id="GO:0006272">
    <property type="term" value="P:leading strand elongation"/>
    <property type="evidence" value="ECO:0007669"/>
    <property type="project" value="TreeGrafter"/>
</dbReference>
<evidence type="ECO:0000256" key="1">
    <source>
        <dbReference type="ARBA" id="ARBA00004123"/>
    </source>
</evidence>
<dbReference type="PRINTS" id="PR00106">
    <property type="entry name" value="DNAPOLB"/>
</dbReference>
<comment type="subcellular location">
    <subcellularLocation>
        <location evidence="1">Nucleus</location>
    </subcellularLocation>
</comment>
<evidence type="ECO:0000256" key="4">
    <source>
        <dbReference type="ARBA" id="ARBA00022695"/>
    </source>
</evidence>
<dbReference type="EMBL" id="AJWK01022514">
    <property type="status" value="NOT_ANNOTATED_CDS"/>
    <property type="molecule type" value="Genomic_DNA"/>
</dbReference>
<feature type="compositionally biased region" description="Basic and acidic residues" evidence="13">
    <location>
        <begin position="211"/>
        <end position="232"/>
    </location>
</feature>
<dbReference type="InterPro" id="IPR006134">
    <property type="entry name" value="DNA-dir_DNA_pol_B_multi_dom"/>
</dbReference>
<dbReference type="GO" id="GO:0003688">
    <property type="term" value="F:DNA replication origin binding"/>
    <property type="evidence" value="ECO:0007669"/>
    <property type="project" value="TreeGrafter"/>
</dbReference>
<evidence type="ECO:0000256" key="11">
    <source>
        <dbReference type="ARBA" id="ARBA00023242"/>
    </source>
</evidence>
<dbReference type="GO" id="GO:0003887">
    <property type="term" value="F:DNA-directed DNA polymerase activity"/>
    <property type="evidence" value="ECO:0007669"/>
    <property type="project" value="UniProtKB-KW"/>
</dbReference>
<feature type="domain" description="DNA-directed DNA polymerase family B multifunctional" evidence="14">
    <location>
        <begin position="786"/>
        <end position="1221"/>
    </location>
</feature>
<dbReference type="PANTHER" id="PTHR45861:SF1">
    <property type="entry name" value="DNA POLYMERASE ALPHA CATALYTIC SUBUNIT"/>
    <property type="match status" value="1"/>
</dbReference>
<evidence type="ECO:0000256" key="10">
    <source>
        <dbReference type="ARBA" id="ARBA00023125"/>
    </source>
</evidence>
<evidence type="ECO:0000313" key="20">
    <source>
        <dbReference type="Proteomes" id="UP000092461"/>
    </source>
</evidence>
<dbReference type="InterPro" id="IPR017964">
    <property type="entry name" value="DNA-dir_DNA_pol_B_CS"/>
</dbReference>
<dbReference type="GO" id="GO:0008270">
    <property type="term" value="F:zinc ion binding"/>
    <property type="evidence" value="ECO:0007669"/>
    <property type="project" value="UniProtKB-KW"/>
</dbReference>
<evidence type="ECO:0000313" key="19">
    <source>
        <dbReference type="EnsemblMetazoa" id="LLOJ006843-PA"/>
    </source>
</evidence>
<name>A0A1B0GK25_LUTLO</name>
<dbReference type="InterPro" id="IPR042087">
    <property type="entry name" value="DNA_pol_B_thumb"/>
</dbReference>
<dbReference type="Gene3D" id="3.30.420.10">
    <property type="entry name" value="Ribonuclease H-like superfamily/Ribonuclease H"/>
    <property type="match status" value="1"/>
</dbReference>
<dbReference type="VEuPathDB" id="VectorBase:LLOJ006843"/>
<keyword evidence="6" id="KW-0479">Metal-binding</keyword>
<evidence type="ECO:0000259" key="14">
    <source>
        <dbReference type="Pfam" id="PF00136"/>
    </source>
</evidence>
<dbReference type="GO" id="GO:0000166">
    <property type="term" value="F:nucleotide binding"/>
    <property type="evidence" value="ECO:0007669"/>
    <property type="project" value="InterPro"/>
</dbReference>
<evidence type="ECO:0000259" key="16">
    <source>
        <dbReference type="Pfam" id="PF08996"/>
    </source>
</evidence>
<dbReference type="GO" id="GO:0003682">
    <property type="term" value="F:chromatin binding"/>
    <property type="evidence" value="ECO:0007669"/>
    <property type="project" value="TreeGrafter"/>
</dbReference>
<evidence type="ECO:0000259" key="15">
    <source>
        <dbReference type="Pfam" id="PF03104"/>
    </source>
</evidence>
<dbReference type="PROSITE" id="PS00116">
    <property type="entry name" value="DNA_POLYMERASE_B"/>
    <property type="match status" value="1"/>
</dbReference>
<reference evidence="18" key="2">
    <citation type="journal article" date="2020" name="BMC">
        <title>Leishmania infection induces a limited differential gene expression in the sand fly midgut.</title>
        <authorList>
            <person name="Coutinho-Abreu I.V."/>
            <person name="Serafim T.D."/>
            <person name="Meneses C."/>
            <person name="Kamhawi S."/>
            <person name="Oliveira F."/>
            <person name="Valenzuela J.G."/>
        </authorList>
    </citation>
    <scope>NUCLEOTIDE SEQUENCE</scope>
    <source>
        <strain evidence="18">Jacobina</strain>
        <tissue evidence="18">Midgut</tissue>
    </source>
</reference>
<dbReference type="SUPFAM" id="SSF56672">
    <property type="entry name" value="DNA/RNA polymerases"/>
    <property type="match status" value="1"/>
</dbReference>
<dbReference type="PANTHER" id="PTHR45861">
    <property type="entry name" value="DNA POLYMERASE ALPHA CATALYTIC SUBUNIT"/>
    <property type="match status" value="1"/>
</dbReference>
<dbReference type="EnsemblMetazoa" id="LLOJ006843-RA">
    <property type="protein sequence ID" value="LLOJ006843-PA"/>
    <property type="gene ID" value="LLOJ006843"/>
</dbReference>
<dbReference type="InterPro" id="IPR024647">
    <property type="entry name" value="DNA_pol_a_cat_su_N"/>
</dbReference>
<evidence type="ECO:0000256" key="7">
    <source>
        <dbReference type="ARBA" id="ARBA00022771"/>
    </source>
</evidence>
<dbReference type="EC" id="2.7.7.7" evidence="12"/>
<accession>A0A1B0GK25</accession>
<evidence type="ECO:0000256" key="3">
    <source>
        <dbReference type="ARBA" id="ARBA00022679"/>
    </source>
</evidence>
<dbReference type="InterPro" id="IPR036397">
    <property type="entry name" value="RNaseH_sf"/>
</dbReference>
<dbReference type="GO" id="GO:0006273">
    <property type="term" value="P:lagging strand elongation"/>
    <property type="evidence" value="ECO:0007669"/>
    <property type="project" value="TreeGrafter"/>
</dbReference>
<keyword evidence="20" id="KW-1185">Reference proteome</keyword>
<feature type="compositionally biased region" description="Basic and acidic residues" evidence="13">
    <location>
        <begin position="241"/>
        <end position="270"/>
    </location>
</feature>
<dbReference type="InterPro" id="IPR038256">
    <property type="entry name" value="Pol_alpha_znc_sf"/>
</dbReference>
<feature type="region of interest" description="Disordered" evidence="13">
    <location>
        <begin position="189"/>
        <end position="270"/>
    </location>
</feature>
<evidence type="ECO:0000256" key="13">
    <source>
        <dbReference type="SAM" id="MobiDB-lite"/>
    </source>
</evidence>
<keyword evidence="4 12" id="KW-0548">Nucleotidyltransferase</keyword>
<dbReference type="Pfam" id="PF12254">
    <property type="entry name" value="DNA_pol_alpha_N"/>
    <property type="match status" value="1"/>
</dbReference>
<keyword evidence="11" id="KW-0539">Nucleus</keyword>
<dbReference type="InterPro" id="IPR006172">
    <property type="entry name" value="DNA-dir_DNA_pol_B"/>
</dbReference>
<evidence type="ECO:0000259" key="17">
    <source>
        <dbReference type="Pfam" id="PF12254"/>
    </source>
</evidence>
<keyword evidence="3 12" id="KW-0808">Transferase</keyword>
<dbReference type="EMBL" id="GITU01002443">
    <property type="protein sequence ID" value="MBC1171146.1"/>
    <property type="molecule type" value="Transcribed_RNA"/>
</dbReference>
<feature type="region of interest" description="Disordered" evidence="13">
    <location>
        <begin position="1"/>
        <end position="20"/>
    </location>
</feature>
<dbReference type="Proteomes" id="UP000092461">
    <property type="component" value="Unassembled WGS sequence"/>
</dbReference>
<feature type="domain" description="DNA polymerase alpha catalytic subunit N-terminal" evidence="17">
    <location>
        <begin position="26"/>
        <end position="86"/>
    </location>
</feature>
<dbReference type="Gene3D" id="3.30.70.2820">
    <property type="match status" value="1"/>
</dbReference>
<evidence type="ECO:0000256" key="9">
    <source>
        <dbReference type="ARBA" id="ARBA00022932"/>
    </source>
</evidence>
<dbReference type="InterPro" id="IPR023211">
    <property type="entry name" value="DNA_pol_palm_dom_sf"/>
</dbReference>
<keyword evidence="10 12" id="KW-0238">DNA-binding</keyword>
<organism evidence="19 20">
    <name type="scientific">Lutzomyia longipalpis</name>
    <name type="common">Sand fly</name>
    <dbReference type="NCBI Taxonomy" id="7200"/>
    <lineage>
        <taxon>Eukaryota</taxon>
        <taxon>Metazoa</taxon>
        <taxon>Ecdysozoa</taxon>
        <taxon>Arthropoda</taxon>
        <taxon>Hexapoda</taxon>
        <taxon>Insecta</taxon>
        <taxon>Pterygota</taxon>
        <taxon>Neoptera</taxon>
        <taxon>Endopterygota</taxon>
        <taxon>Diptera</taxon>
        <taxon>Nematocera</taxon>
        <taxon>Psychodoidea</taxon>
        <taxon>Psychodidae</taxon>
        <taxon>Lutzomyia</taxon>
        <taxon>Lutzomyia</taxon>
    </lineage>
</organism>
<keyword evidence="9 12" id="KW-0239">DNA-directed DNA polymerase</keyword>
<evidence type="ECO:0000256" key="12">
    <source>
        <dbReference type="RuleBase" id="RU000442"/>
    </source>
</evidence>
<dbReference type="Pfam" id="PF03104">
    <property type="entry name" value="DNA_pol_B_exo1"/>
    <property type="match status" value="1"/>
</dbReference>
<keyword evidence="5 12" id="KW-0235">DNA replication</keyword>
<dbReference type="Gene3D" id="3.90.1600.10">
    <property type="entry name" value="Palm domain of DNA polymerase"/>
    <property type="match status" value="2"/>
</dbReference>
<sequence length="1454" mass="166002">MSDSGGMEPRPKRQKIDKLGKLAAFQRLREAKSSGVKNKYEIKDVDNVYETVDEREYSKRVQSRAAEDWIDDDDGEYVEDGREIFDDEDSDGESAAASKSKKAAKKRGRESGKTAKGKGSIKNLFSNAVPKKSHTATLGDDSILSEILGEIDGSKKDATETVSSAVKKLPVTKQSEKDAALTKEYMRSFNSKIKRKEPPKEDADGSDDELLDRIAKQTMEKKSNVVEQKEAPKAIFVEPKPIQKEQKTSEAPGIEKRDKEKEPEKQNEANKDENLAALLEDSEDFALALVDEQTPSRNSAKEKIQAMSSDKITMNWEAVMQMNDDNDIDFTAFEKADPENAATNDESEKKIWFWDAWEDPMKRPGQLFLFGRIAADKSNENFKSITVHIQSVDRKLYLLPRQYLLDKMTREETRERVTLGHVAQELDEILTQLGVQSYKTKEVMKNFAFTIKGVRIPESSQCIEVRYSGHLKVPQNAPRKYLSIAHIFGTTTTPLETFLLDTKIKGPCWLTVKNFQTRSLPLTWSRMEIVVPTSRAVCVAPEENKNPPPVSLIVLNVRSSLNVKTTKNEIVMISCLIQDKFPLDRAPPTTPFNRHFCGLTHPTQQGWPMDFGTKFKGYTKAKAKKFESERELLNWFLAIYQNTDPDLIVTHDAADCQLDVIFDRVIGLKLQNWSRIGRLRRTAVDSKRYQDYFTGRMICDVKKSAEEFIKCRSYDLATLCTEVLKIQEDDRIEISNDDIHFMYESSEEILKLITLTVQDALYVLRLMCELNVLPLALQITNVCGNMMARTLQGGRSERNEYLLLHAFNKRDYIVPSKKERFIGKEWEKVDAAAEGGQTRKKAAYTGGLVLDPIKGFYEKCIVLMDFNSLYPSIIQEFNICYTTIDEPEHVEDNIQLPDSTVEQGVLPSQIRGLVESRRVVKGLLTEPNLNAELKMQYDIRQRALKLTANSMYGCLGFSHSRFYAPHLAALITRKGRDILMNTKNLATKLNLEVIYGDTDSIMVNSNCVDYDEAQKIGNTIKQKVNKMYKHVELDIDGVFKSLLLLKKKKYAAKIVSKGPNGQLKYSLELKGLDIVRRDWSKISVMVGHSIIDDIFSDADADEKIEKIHDRLESIRRDIYEGKVPLPLFVITKKLTRPPKEYANNSNLPHVIVATRMNATQGRRFKKGDTVSYVICQDGTDRAQMQRAYHLDEMHLNAELKIDADYYISQQIFPVISRICEPLDGTNISRLAQCLGLDAKKYKSLEEKVDREDELNDDVNTLMKSSAQKYHFCEKFTFKCVSCHHENPMAAAVKRVDANLVPVLAVCANPECKIPPYEYLAGIQNQLILKIRSFINRYYANWLVCDDNTCSHNTRILTHVISSNDRPMCYACRKGSLVRQYTETDLYTQIRYFQYIFDLTQPQYKKMKITPQVEDAYRLLKETIDRLLSKSAYCIVNLATIFGKLHPTKTSDDHQ</sequence>
<reference evidence="19" key="3">
    <citation type="submission" date="2020-05" db="UniProtKB">
        <authorList>
            <consortium name="EnsemblMetazoa"/>
        </authorList>
    </citation>
    <scope>IDENTIFICATION</scope>
    <source>
        <strain evidence="19">Jacobina</strain>
    </source>
</reference>
<dbReference type="GO" id="GO:0005658">
    <property type="term" value="C:alpha DNA polymerase:primase complex"/>
    <property type="evidence" value="ECO:0007669"/>
    <property type="project" value="TreeGrafter"/>
</dbReference>
<dbReference type="SUPFAM" id="SSF53098">
    <property type="entry name" value="Ribonuclease H-like"/>
    <property type="match status" value="1"/>
</dbReference>
<dbReference type="Pfam" id="PF08996">
    <property type="entry name" value="zf-DNA_Pol"/>
    <property type="match status" value="1"/>
</dbReference>
<dbReference type="Gene3D" id="1.10.3200.20">
    <property type="entry name" value="DNA Polymerase alpha, zinc finger"/>
    <property type="match status" value="1"/>
</dbReference>
<proteinExistence type="inferred from homology"/>
<evidence type="ECO:0000256" key="8">
    <source>
        <dbReference type="ARBA" id="ARBA00022833"/>
    </source>
</evidence>
<dbReference type="SMART" id="SM00486">
    <property type="entry name" value="POLBc"/>
    <property type="match status" value="1"/>
</dbReference>
<keyword evidence="8" id="KW-0862">Zinc</keyword>
<feature type="compositionally biased region" description="Basic and acidic residues" evidence="13">
    <location>
        <begin position="9"/>
        <end position="20"/>
    </location>
</feature>
<dbReference type="InterPro" id="IPR015088">
    <property type="entry name" value="Znf_DNA-dir_DNA_pol_B_alpha"/>
</dbReference>
<dbReference type="GO" id="GO:1902975">
    <property type="term" value="P:mitotic DNA replication initiation"/>
    <property type="evidence" value="ECO:0007669"/>
    <property type="project" value="InterPro"/>
</dbReference>
<dbReference type="VEuPathDB" id="VectorBase:LLONM1_002965"/>
<dbReference type="InterPro" id="IPR043502">
    <property type="entry name" value="DNA/RNA_pol_sf"/>
</dbReference>
<dbReference type="InterPro" id="IPR045846">
    <property type="entry name" value="POLBc_alpha"/>
</dbReference>
<comment type="similarity">
    <text evidence="2 12">Belongs to the DNA polymerase type-B family.</text>
</comment>
<dbReference type="Pfam" id="PF00136">
    <property type="entry name" value="DNA_pol_B"/>
    <property type="match status" value="1"/>
</dbReference>
<feature type="domain" description="Zinc finger DNA-directed DNA polymerase family B alpha" evidence="16">
    <location>
        <begin position="1264"/>
        <end position="1441"/>
    </location>
</feature>
<feature type="compositionally biased region" description="Acidic residues" evidence="13">
    <location>
        <begin position="68"/>
        <end position="78"/>
    </location>
</feature>
<dbReference type="Gene3D" id="1.10.132.60">
    <property type="entry name" value="DNA polymerase family B, C-terminal domain"/>
    <property type="match status" value="1"/>
</dbReference>
<dbReference type="CDD" id="cd05776">
    <property type="entry name" value="DNA_polB_alpha_exo"/>
    <property type="match status" value="1"/>
</dbReference>
<evidence type="ECO:0000313" key="18">
    <source>
        <dbReference type="EMBL" id="MBC1171146.1"/>
    </source>
</evidence>
<dbReference type="CDD" id="cd05532">
    <property type="entry name" value="POLBc_alpha"/>
    <property type="match status" value="1"/>
</dbReference>
<dbReference type="InterPro" id="IPR006133">
    <property type="entry name" value="DNA-dir_DNA_pol_B_exonuc"/>
</dbReference>
<dbReference type="Gene3D" id="2.40.50.730">
    <property type="match status" value="1"/>
</dbReference>
<dbReference type="InterPro" id="IPR012337">
    <property type="entry name" value="RNaseH-like_sf"/>
</dbReference>
<feature type="domain" description="DNA-directed DNA polymerase family B exonuclease" evidence="15">
    <location>
        <begin position="486"/>
        <end position="718"/>
    </location>
</feature>
<reference evidence="20" key="1">
    <citation type="submission" date="2012-05" db="EMBL/GenBank/DDBJ databases">
        <title>Whole Genome Assembly of Lutzomyia longipalpis.</title>
        <authorList>
            <person name="Richards S."/>
            <person name="Qu C."/>
            <person name="Dillon R."/>
            <person name="Worley K."/>
            <person name="Scherer S."/>
            <person name="Batterton M."/>
            <person name="Taylor A."/>
            <person name="Hawes A."/>
            <person name="Hernandez B."/>
            <person name="Kovar C."/>
            <person name="Mandapat C."/>
            <person name="Pham C."/>
            <person name="Qu C."/>
            <person name="Jing C."/>
            <person name="Bess C."/>
            <person name="Bandaranaike D."/>
            <person name="Ngo D."/>
            <person name="Ongeri F."/>
            <person name="Arias F."/>
            <person name="Lara F."/>
            <person name="Weissenberger G."/>
            <person name="Kamau G."/>
            <person name="Han H."/>
            <person name="Shen H."/>
            <person name="Dinh H."/>
            <person name="Khalil I."/>
            <person name="Jones J."/>
            <person name="Shafer J."/>
            <person name="Jayaseelan J."/>
            <person name="Quiroz J."/>
            <person name="Blankenburg K."/>
            <person name="Nguyen L."/>
            <person name="Jackson L."/>
            <person name="Francisco L."/>
            <person name="Tang L.-Y."/>
            <person name="Pu L.-L."/>
            <person name="Perales L."/>
            <person name="Lorensuhewa L."/>
            <person name="Munidasa M."/>
            <person name="Coyle M."/>
            <person name="Taylor M."/>
            <person name="Puazo M."/>
            <person name="Firestine M."/>
            <person name="Scheel M."/>
            <person name="Javaid M."/>
            <person name="Wang M."/>
            <person name="Li M."/>
            <person name="Tabassum N."/>
            <person name="Saada N."/>
            <person name="Osuji N."/>
            <person name="Aqrawi P."/>
            <person name="Fu Q."/>
            <person name="Thornton R."/>
            <person name="Raj R."/>
            <person name="Goodspeed R."/>
            <person name="Mata R."/>
            <person name="Najjar R."/>
            <person name="Gubbala S."/>
            <person name="Lee S."/>
            <person name="Denson S."/>
            <person name="Patil S."/>
            <person name="Macmil S."/>
            <person name="Qi S."/>
            <person name="Matskevitch T."/>
            <person name="Palculict T."/>
            <person name="Mathew T."/>
            <person name="Vee V."/>
            <person name="Velamala V."/>
            <person name="Korchina V."/>
            <person name="Cai W."/>
            <person name="Liu W."/>
            <person name="Dai W."/>
            <person name="Zou X."/>
            <person name="Zhu Y."/>
            <person name="Zhang Y."/>
            <person name="Wu Y.-Q."/>
            <person name="Xin Y."/>
            <person name="Nazarath L."/>
            <person name="Kovar C."/>
            <person name="Han Y."/>
            <person name="Muzny D."/>
            <person name="Gibbs R."/>
        </authorList>
    </citation>
    <scope>NUCLEOTIDE SEQUENCE [LARGE SCALE GENOMIC DNA]</scope>
    <source>
        <strain evidence="20">Jacobina</strain>
    </source>
</reference>
<evidence type="ECO:0000256" key="5">
    <source>
        <dbReference type="ARBA" id="ARBA00022705"/>
    </source>
</evidence>
<dbReference type="GO" id="GO:0003697">
    <property type="term" value="F:single-stranded DNA binding"/>
    <property type="evidence" value="ECO:0007669"/>
    <property type="project" value="TreeGrafter"/>
</dbReference>
<feature type="compositionally biased region" description="Basic residues" evidence="13">
    <location>
        <begin position="99"/>
        <end position="108"/>
    </location>
</feature>
<evidence type="ECO:0000256" key="2">
    <source>
        <dbReference type="ARBA" id="ARBA00005755"/>
    </source>
</evidence>
<evidence type="ECO:0000256" key="6">
    <source>
        <dbReference type="ARBA" id="ARBA00022723"/>
    </source>
</evidence>
<protein>
    <recommendedName>
        <fullName evidence="12">DNA polymerase</fullName>
        <ecNumber evidence="12">2.7.7.7</ecNumber>
    </recommendedName>
</protein>
<dbReference type="FunFam" id="1.10.132.60:FF:000004">
    <property type="entry name" value="DNA polymerase"/>
    <property type="match status" value="1"/>
</dbReference>
<dbReference type="NCBIfam" id="TIGR00592">
    <property type="entry name" value="pol2"/>
    <property type="match status" value="1"/>
</dbReference>